<accession>X1FVB2</accession>
<dbReference type="EMBL" id="BART01041307">
    <property type="protein sequence ID" value="GAH24728.1"/>
    <property type="molecule type" value="Genomic_DNA"/>
</dbReference>
<sequence length="68" mass="7289">SSEGKRFLSGGETLGAAYVIDGSREYAIICEGFSTGATIYEATGFKVFISFSASNMVNVAKRVREIMP</sequence>
<reference evidence="1" key="1">
    <citation type="journal article" date="2014" name="Front. Microbiol.">
        <title>High frequency of phylogenetically diverse reductive dehalogenase-homologous genes in deep subseafloor sedimentary metagenomes.</title>
        <authorList>
            <person name="Kawai M."/>
            <person name="Futagami T."/>
            <person name="Toyoda A."/>
            <person name="Takaki Y."/>
            <person name="Nishi S."/>
            <person name="Hori S."/>
            <person name="Arai W."/>
            <person name="Tsubouchi T."/>
            <person name="Morono Y."/>
            <person name="Uchiyama I."/>
            <person name="Ito T."/>
            <person name="Fujiyama A."/>
            <person name="Inagaki F."/>
            <person name="Takami H."/>
        </authorList>
    </citation>
    <scope>NUCLEOTIDE SEQUENCE</scope>
    <source>
        <strain evidence="1">Expedition CK06-06</strain>
    </source>
</reference>
<feature type="non-terminal residue" evidence="1">
    <location>
        <position position="68"/>
    </location>
</feature>
<feature type="non-terminal residue" evidence="1">
    <location>
        <position position="1"/>
    </location>
</feature>
<gene>
    <name evidence="1" type="ORF">S01H4_66573</name>
</gene>
<dbReference type="AlphaFoldDB" id="X1FVB2"/>
<evidence type="ECO:0000313" key="1">
    <source>
        <dbReference type="EMBL" id="GAH24728.1"/>
    </source>
</evidence>
<name>X1FVB2_9ZZZZ</name>
<proteinExistence type="predicted"/>
<organism evidence="1">
    <name type="scientific">marine sediment metagenome</name>
    <dbReference type="NCBI Taxonomy" id="412755"/>
    <lineage>
        <taxon>unclassified sequences</taxon>
        <taxon>metagenomes</taxon>
        <taxon>ecological metagenomes</taxon>
    </lineage>
</organism>
<protein>
    <recommendedName>
        <fullName evidence="2">Toprim domain-containing protein</fullName>
    </recommendedName>
</protein>
<evidence type="ECO:0008006" key="2">
    <source>
        <dbReference type="Google" id="ProtNLM"/>
    </source>
</evidence>
<comment type="caution">
    <text evidence="1">The sequence shown here is derived from an EMBL/GenBank/DDBJ whole genome shotgun (WGS) entry which is preliminary data.</text>
</comment>